<dbReference type="Pfam" id="PF02557">
    <property type="entry name" value="VanY"/>
    <property type="match status" value="1"/>
</dbReference>
<reference evidence="2 3" key="1">
    <citation type="submission" date="2020-04" db="EMBL/GenBank/DDBJ databases">
        <title>Vibrio sp. SM6, a novel species isolated from seawater.</title>
        <authorList>
            <person name="Wang X."/>
        </authorList>
    </citation>
    <scope>NUCLEOTIDE SEQUENCE [LARGE SCALE GENOMIC DNA]</scope>
    <source>
        <strain evidence="2 3">SM6</strain>
    </source>
</reference>
<dbReference type="PANTHER" id="PTHR34385">
    <property type="entry name" value="D-ALANYL-D-ALANINE CARBOXYPEPTIDASE"/>
    <property type="match status" value="1"/>
</dbReference>
<dbReference type="Proteomes" id="UP000535589">
    <property type="component" value="Unassembled WGS sequence"/>
</dbReference>
<dbReference type="PANTHER" id="PTHR34385:SF1">
    <property type="entry name" value="PEPTIDOGLYCAN L-ALANYL-D-GLUTAMATE ENDOPEPTIDASE CWLK"/>
    <property type="match status" value="1"/>
</dbReference>
<organism evidence="2 3">
    <name type="scientific">Vibrio agarilyticus</name>
    <dbReference type="NCBI Taxonomy" id="2726741"/>
    <lineage>
        <taxon>Bacteria</taxon>
        <taxon>Pseudomonadati</taxon>
        <taxon>Pseudomonadota</taxon>
        <taxon>Gammaproteobacteria</taxon>
        <taxon>Vibrionales</taxon>
        <taxon>Vibrionaceae</taxon>
        <taxon>Vibrio</taxon>
    </lineage>
</organism>
<dbReference type="InterPro" id="IPR052179">
    <property type="entry name" value="DD-CPase-like"/>
</dbReference>
<dbReference type="InterPro" id="IPR003709">
    <property type="entry name" value="VanY-like_core_dom"/>
</dbReference>
<name>A0A7X8YGZ9_9VIBR</name>
<dbReference type="GO" id="GO:0006508">
    <property type="term" value="P:proteolysis"/>
    <property type="evidence" value="ECO:0007669"/>
    <property type="project" value="InterPro"/>
</dbReference>
<dbReference type="InterPro" id="IPR009045">
    <property type="entry name" value="Zn_M74/Hedgehog-like"/>
</dbReference>
<evidence type="ECO:0000313" key="3">
    <source>
        <dbReference type="Proteomes" id="UP000535589"/>
    </source>
</evidence>
<dbReference type="RefSeq" id="WP_168836300.1">
    <property type="nucleotide sequence ID" value="NZ_JABAIK010000008.1"/>
</dbReference>
<protein>
    <submittedName>
        <fullName evidence="2">M15 family metallopeptidase</fullName>
    </submittedName>
</protein>
<dbReference type="CDD" id="cd14847">
    <property type="entry name" value="DD-carboxypeptidase_like"/>
    <property type="match status" value="1"/>
</dbReference>
<evidence type="ECO:0000313" key="2">
    <source>
        <dbReference type="EMBL" id="NLS13209.1"/>
    </source>
</evidence>
<feature type="domain" description="D-alanyl-D-alanine carboxypeptidase-like core" evidence="1">
    <location>
        <begin position="39"/>
        <end position="191"/>
    </location>
</feature>
<keyword evidence="3" id="KW-1185">Reference proteome</keyword>
<evidence type="ECO:0000259" key="1">
    <source>
        <dbReference type="Pfam" id="PF02557"/>
    </source>
</evidence>
<dbReference type="GO" id="GO:0008233">
    <property type="term" value="F:peptidase activity"/>
    <property type="evidence" value="ECO:0007669"/>
    <property type="project" value="InterPro"/>
</dbReference>
<dbReference type="EMBL" id="JABAIK010000008">
    <property type="protein sequence ID" value="NLS13209.1"/>
    <property type="molecule type" value="Genomic_DNA"/>
</dbReference>
<dbReference type="AlphaFoldDB" id="A0A7X8YGZ9"/>
<comment type="caution">
    <text evidence="2">The sequence shown here is derived from an EMBL/GenBank/DDBJ whole genome shotgun (WGS) entry which is preliminary data.</text>
</comment>
<proteinExistence type="predicted"/>
<gene>
    <name evidence="2" type="ORF">HGP28_09935</name>
</gene>
<dbReference type="Gene3D" id="3.30.1380.10">
    <property type="match status" value="1"/>
</dbReference>
<accession>A0A7X8YGZ9</accession>
<sequence length="242" mass="27228">MSTQIPITPLTPNQLTGLDTGHLTPFTIHPHSAHERQVMIHHQVCDALTSLIDAARLAGFTLDIASGFRDYARQTMIWNGKFSGERTINDENGQAIDALSLNERERVDAILRWSALPGASRHHWGCDFDLYAVNALPENVPLQLEPWEYLTGHQAPFYRWLKAHAGQYGFFFPYAQYQGGVAFEPWHLSHYAVATDCLAQLTPEILATQWQANPFLGVDRVLAALPKLYTQYIANICLVEEA</sequence>
<dbReference type="SUPFAM" id="SSF55166">
    <property type="entry name" value="Hedgehog/DD-peptidase"/>
    <property type="match status" value="1"/>
</dbReference>